<evidence type="ECO:0000256" key="1">
    <source>
        <dbReference type="ARBA" id="ARBA00000968"/>
    </source>
</evidence>
<comment type="pathway">
    <text evidence="3">Cofactor biosynthesis; riboflavin biosynthesis; riboflavin from 2-hydroxy-3-oxobutyl phosphate and 5-amino-6-(D-ribitylamino)uracil: step 2/2.</text>
</comment>
<dbReference type="InterPro" id="IPR001783">
    <property type="entry name" value="Lumazine-bd"/>
</dbReference>
<dbReference type="InterPro" id="IPR017938">
    <property type="entry name" value="Riboflavin_synthase-like_b-brl"/>
</dbReference>
<organism evidence="12 13">
    <name type="scientific">Fimbriiglobus ruber</name>
    <dbReference type="NCBI Taxonomy" id="1908690"/>
    <lineage>
        <taxon>Bacteria</taxon>
        <taxon>Pseudomonadati</taxon>
        <taxon>Planctomycetota</taxon>
        <taxon>Planctomycetia</taxon>
        <taxon>Gemmatales</taxon>
        <taxon>Gemmataceae</taxon>
        <taxon>Fimbriiglobus</taxon>
    </lineage>
</organism>
<dbReference type="EMBL" id="NIDE01000019">
    <property type="protein sequence ID" value="OWK34785.1"/>
    <property type="molecule type" value="Genomic_DNA"/>
</dbReference>
<feature type="domain" description="Lumazine-binding" evidence="11">
    <location>
        <begin position="1"/>
        <end position="97"/>
    </location>
</feature>
<comment type="function">
    <text evidence="2">Catalyzes the dismutation of two molecules of 6,7-dimethyl-8-ribityllumazine, resulting in the formation of riboflavin and 5-amino-6-(D-ribitylamino)uracil.</text>
</comment>
<accession>A0A225DEG3</accession>
<evidence type="ECO:0000256" key="6">
    <source>
        <dbReference type="ARBA" id="ARBA00022619"/>
    </source>
</evidence>
<evidence type="ECO:0000256" key="9">
    <source>
        <dbReference type="NCBIfam" id="TIGR00187"/>
    </source>
</evidence>
<dbReference type="PIRSF" id="PIRSF000498">
    <property type="entry name" value="Riboflavin_syn_A"/>
    <property type="match status" value="1"/>
</dbReference>
<sequence length="201" mass="21443">MFTGLVQSLGKVEWVRDDGHGGRILRVADPAIAPSLVLGESVAVNGACLTVVANDATGFEFQAGPETLNRTTLGRTAVGDRVNLERALRVGDRLGGHFVTGHIDCVGTIAQKIPNGDWHTVWFQLPSEFDCLLVNKGSIAVDGISLTLVDVEPGRVSVMLIPHTFSATTLGFKAVGGEVNLEFDLIAKHVQKLFATLTIEL</sequence>
<evidence type="ECO:0000313" key="13">
    <source>
        <dbReference type="Proteomes" id="UP000214646"/>
    </source>
</evidence>
<protein>
    <recommendedName>
        <fullName evidence="5 9">Riboflavin synthase</fullName>
        <ecNumber evidence="4 9">2.5.1.9</ecNumber>
    </recommendedName>
</protein>
<evidence type="ECO:0000256" key="3">
    <source>
        <dbReference type="ARBA" id="ARBA00004887"/>
    </source>
</evidence>
<evidence type="ECO:0000256" key="4">
    <source>
        <dbReference type="ARBA" id="ARBA00012827"/>
    </source>
</evidence>
<dbReference type="Proteomes" id="UP000214646">
    <property type="component" value="Unassembled WGS sequence"/>
</dbReference>
<reference evidence="13" key="1">
    <citation type="submission" date="2017-06" db="EMBL/GenBank/DDBJ databases">
        <title>Genome analysis of Fimbriiglobus ruber SP5, the first member of the order Planctomycetales with confirmed chitinolytic capability.</title>
        <authorList>
            <person name="Ravin N.V."/>
            <person name="Rakitin A.L."/>
            <person name="Ivanova A.A."/>
            <person name="Beletsky A.V."/>
            <person name="Kulichevskaya I.S."/>
            <person name="Mardanov A.V."/>
            <person name="Dedysh S.N."/>
        </authorList>
    </citation>
    <scope>NUCLEOTIDE SEQUENCE [LARGE SCALE GENOMIC DNA]</scope>
    <source>
        <strain evidence="13">SP5</strain>
    </source>
</reference>
<evidence type="ECO:0000256" key="2">
    <source>
        <dbReference type="ARBA" id="ARBA00002803"/>
    </source>
</evidence>
<dbReference type="SUPFAM" id="SSF63380">
    <property type="entry name" value="Riboflavin synthase domain-like"/>
    <property type="match status" value="2"/>
</dbReference>
<feature type="domain" description="Lumazine-binding" evidence="11">
    <location>
        <begin position="98"/>
        <end position="194"/>
    </location>
</feature>
<dbReference type="EC" id="2.5.1.9" evidence="4 9"/>
<feature type="repeat" description="Lumazine-binding" evidence="10">
    <location>
        <begin position="1"/>
        <end position="97"/>
    </location>
</feature>
<dbReference type="OrthoDB" id="9788537at2"/>
<dbReference type="PROSITE" id="PS51177">
    <property type="entry name" value="LUMAZINE_BIND"/>
    <property type="match status" value="2"/>
</dbReference>
<evidence type="ECO:0000256" key="5">
    <source>
        <dbReference type="ARBA" id="ARBA00013950"/>
    </source>
</evidence>
<dbReference type="FunFam" id="2.40.30.20:FF:000004">
    <property type="entry name" value="Riboflavin synthase, alpha subunit"/>
    <property type="match status" value="1"/>
</dbReference>
<dbReference type="GO" id="GO:0004746">
    <property type="term" value="F:riboflavin synthase activity"/>
    <property type="evidence" value="ECO:0007669"/>
    <property type="project" value="UniProtKB-UniRule"/>
</dbReference>
<dbReference type="GO" id="GO:0009231">
    <property type="term" value="P:riboflavin biosynthetic process"/>
    <property type="evidence" value="ECO:0007669"/>
    <property type="project" value="UniProtKB-KW"/>
</dbReference>
<evidence type="ECO:0000256" key="8">
    <source>
        <dbReference type="ARBA" id="ARBA00022737"/>
    </source>
</evidence>
<keyword evidence="8" id="KW-0677">Repeat</keyword>
<comment type="caution">
    <text evidence="12">The sequence shown here is derived from an EMBL/GenBank/DDBJ whole genome shotgun (WGS) entry which is preliminary data.</text>
</comment>
<dbReference type="InterPro" id="IPR026017">
    <property type="entry name" value="Lumazine-bd_dom"/>
</dbReference>
<keyword evidence="13" id="KW-1185">Reference proteome</keyword>
<dbReference type="Pfam" id="PF00677">
    <property type="entry name" value="Lum_binding"/>
    <property type="match status" value="2"/>
</dbReference>
<dbReference type="Gene3D" id="2.40.30.20">
    <property type="match status" value="2"/>
</dbReference>
<dbReference type="NCBIfam" id="NF006767">
    <property type="entry name" value="PRK09289.1"/>
    <property type="match status" value="1"/>
</dbReference>
<dbReference type="InterPro" id="IPR023366">
    <property type="entry name" value="ATP_synth_asu-like_sf"/>
</dbReference>
<dbReference type="PANTHER" id="PTHR21098:SF12">
    <property type="entry name" value="RIBOFLAVIN SYNTHASE"/>
    <property type="match status" value="1"/>
</dbReference>
<proteinExistence type="predicted"/>
<evidence type="ECO:0000313" key="12">
    <source>
        <dbReference type="EMBL" id="OWK34785.1"/>
    </source>
</evidence>
<keyword evidence="7" id="KW-0808">Transferase</keyword>
<evidence type="ECO:0000259" key="11">
    <source>
        <dbReference type="PROSITE" id="PS51177"/>
    </source>
</evidence>
<dbReference type="RefSeq" id="WP_088260031.1">
    <property type="nucleotide sequence ID" value="NZ_NIDE01000019.1"/>
</dbReference>
<keyword evidence="6" id="KW-0686">Riboflavin biosynthesis</keyword>
<gene>
    <name evidence="12" type="ORF">FRUB_09627</name>
</gene>
<evidence type="ECO:0000256" key="10">
    <source>
        <dbReference type="PROSITE-ProRule" id="PRU00524"/>
    </source>
</evidence>
<feature type="repeat" description="Lumazine-binding" evidence="10">
    <location>
        <begin position="98"/>
        <end position="194"/>
    </location>
</feature>
<dbReference type="AlphaFoldDB" id="A0A225DEG3"/>
<dbReference type="PANTHER" id="PTHR21098">
    <property type="entry name" value="RIBOFLAVIN SYNTHASE ALPHA CHAIN"/>
    <property type="match status" value="1"/>
</dbReference>
<comment type="catalytic activity">
    <reaction evidence="1">
        <text>2 6,7-dimethyl-8-(1-D-ribityl)lumazine + H(+) = 5-amino-6-(D-ribitylamino)uracil + riboflavin</text>
        <dbReference type="Rhea" id="RHEA:20772"/>
        <dbReference type="ChEBI" id="CHEBI:15378"/>
        <dbReference type="ChEBI" id="CHEBI:15934"/>
        <dbReference type="ChEBI" id="CHEBI:57986"/>
        <dbReference type="ChEBI" id="CHEBI:58201"/>
        <dbReference type="EC" id="2.5.1.9"/>
    </reaction>
</comment>
<evidence type="ECO:0000256" key="7">
    <source>
        <dbReference type="ARBA" id="ARBA00022679"/>
    </source>
</evidence>
<dbReference type="CDD" id="cd00402">
    <property type="entry name" value="Riboflavin_synthase_like"/>
    <property type="match status" value="1"/>
</dbReference>
<name>A0A225DEG3_9BACT</name>
<dbReference type="NCBIfam" id="TIGR00187">
    <property type="entry name" value="ribE"/>
    <property type="match status" value="1"/>
</dbReference>